<reference evidence="2" key="2">
    <citation type="submission" date="2022-01" db="EMBL/GenBank/DDBJ databases">
        <authorList>
            <person name="Yamashiro T."/>
            <person name="Shiraishi A."/>
            <person name="Satake H."/>
            <person name="Nakayama K."/>
        </authorList>
    </citation>
    <scope>NUCLEOTIDE SEQUENCE</scope>
</reference>
<protein>
    <submittedName>
        <fullName evidence="2">Uncharacterized protein</fullName>
    </submittedName>
</protein>
<gene>
    <name evidence="2" type="ORF">Tco_0974068</name>
</gene>
<reference evidence="2" key="1">
    <citation type="journal article" date="2022" name="Int. J. Mol. Sci.">
        <title>Draft Genome of Tanacetum Coccineum: Genomic Comparison of Closely Related Tanacetum-Family Plants.</title>
        <authorList>
            <person name="Yamashiro T."/>
            <person name="Shiraishi A."/>
            <person name="Nakayama K."/>
            <person name="Satake H."/>
        </authorList>
    </citation>
    <scope>NUCLEOTIDE SEQUENCE</scope>
</reference>
<feature type="non-terminal residue" evidence="2">
    <location>
        <position position="1"/>
    </location>
</feature>
<comment type="caution">
    <text evidence="2">The sequence shown here is derived from an EMBL/GenBank/DDBJ whole genome shotgun (WGS) entry which is preliminary data.</text>
</comment>
<evidence type="ECO:0000256" key="1">
    <source>
        <dbReference type="SAM" id="MobiDB-lite"/>
    </source>
</evidence>
<feature type="region of interest" description="Disordered" evidence="1">
    <location>
        <begin position="10"/>
        <end position="41"/>
    </location>
</feature>
<organism evidence="2 3">
    <name type="scientific">Tanacetum coccineum</name>
    <dbReference type="NCBI Taxonomy" id="301880"/>
    <lineage>
        <taxon>Eukaryota</taxon>
        <taxon>Viridiplantae</taxon>
        <taxon>Streptophyta</taxon>
        <taxon>Embryophyta</taxon>
        <taxon>Tracheophyta</taxon>
        <taxon>Spermatophyta</taxon>
        <taxon>Magnoliopsida</taxon>
        <taxon>eudicotyledons</taxon>
        <taxon>Gunneridae</taxon>
        <taxon>Pentapetalae</taxon>
        <taxon>asterids</taxon>
        <taxon>campanulids</taxon>
        <taxon>Asterales</taxon>
        <taxon>Asteraceae</taxon>
        <taxon>Asteroideae</taxon>
        <taxon>Anthemideae</taxon>
        <taxon>Anthemidinae</taxon>
        <taxon>Tanacetum</taxon>
    </lineage>
</organism>
<evidence type="ECO:0000313" key="2">
    <source>
        <dbReference type="EMBL" id="GJT47911.1"/>
    </source>
</evidence>
<name>A0ABQ5EAJ0_9ASTR</name>
<feature type="compositionally biased region" description="Basic and acidic residues" evidence="1">
    <location>
        <begin position="26"/>
        <end position="41"/>
    </location>
</feature>
<evidence type="ECO:0000313" key="3">
    <source>
        <dbReference type="Proteomes" id="UP001151760"/>
    </source>
</evidence>
<dbReference type="Proteomes" id="UP001151760">
    <property type="component" value="Unassembled WGS sequence"/>
</dbReference>
<sequence length="60" mass="6544">QRWEFLASIQGVTSAKNDDSSSTGGGDRRDSKSEEPLSRTDGGRLHFVVQCITFPAKTLC</sequence>
<proteinExistence type="predicted"/>
<accession>A0ABQ5EAJ0</accession>
<keyword evidence="3" id="KW-1185">Reference proteome</keyword>
<dbReference type="EMBL" id="BQNB010016109">
    <property type="protein sequence ID" value="GJT47911.1"/>
    <property type="molecule type" value="Genomic_DNA"/>
</dbReference>